<feature type="compositionally biased region" description="Low complexity" evidence="1">
    <location>
        <begin position="327"/>
        <end position="336"/>
    </location>
</feature>
<name>A0AAD4KPQ9_9EURO</name>
<feature type="compositionally biased region" description="Basic and acidic residues" evidence="1">
    <location>
        <begin position="346"/>
        <end position="370"/>
    </location>
</feature>
<accession>A0AAD4KPQ9</accession>
<evidence type="ECO:0000256" key="1">
    <source>
        <dbReference type="SAM" id="MobiDB-lite"/>
    </source>
</evidence>
<feature type="compositionally biased region" description="Polar residues" evidence="1">
    <location>
        <begin position="303"/>
        <end position="318"/>
    </location>
</feature>
<dbReference type="GeneID" id="70246667"/>
<feature type="region of interest" description="Disordered" evidence="1">
    <location>
        <begin position="203"/>
        <end position="245"/>
    </location>
</feature>
<keyword evidence="3" id="KW-1185">Reference proteome</keyword>
<feature type="region of interest" description="Disordered" evidence="1">
    <location>
        <begin position="1"/>
        <end position="24"/>
    </location>
</feature>
<protein>
    <submittedName>
        <fullName evidence="2">Uncharacterized protein</fullName>
    </submittedName>
</protein>
<sequence>MVLDNDTLSDTPRDTDTWNNPDPGSPYAALFPNKLERQYLHRPNAFYLYVGFAGPWNWERAVLARLKKHLEGSRQLLRRDPTQAETNAWVELTSREVNVRQLGLPLGISAGLIHASYTIRSKLNMPKQASFFDNVQNAWKQATVMERRSVAFQAGLRLSFWVLFMMGNLQAFAAYRITTAVATDSRLEDFRAAIQRYTKARMQQFETTTEEARRKKREEREATRHQTTATTTGSAEEPPEMDYGRRDRAPVAADSVDFGFDGQEQDAGAFGYEDQTAPKQERPRGGPNGAPPTNAWERIRQQRAGSSGQSTDNMNSISDWRRRAYEQQQQKVQQSQNFGSDYQTEEQARQKERDVAQREFDSMLDAERQLSQDSMDAGDNGSKKSWRR</sequence>
<proteinExistence type="predicted"/>
<comment type="caution">
    <text evidence="2">The sequence shown here is derived from an EMBL/GenBank/DDBJ whole genome shotgun (WGS) entry which is preliminary data.</text>
</comment>
<dbReference type="RefSeq" id="XP_046071358.1">
    <property type="nucleotide sequence ID" value="XM_046216380.1"/>
</dbReference>
<evidence type="ECO:0000313" key="3">
    <source>
        <dbReference type="Proteomes" id="UP001201262"/>
    </source>
</evidence>
<evidence type="ECO:0000313" key="2">
    <source>
        <dbReference type="EMBL" id="KAH8696421.1"/>
    </source>
</evidence>
<feature type="compositionally biased region" description="Basic and acidic residues" evidence="1">
    <location>
        <begin position="210"/>
        <end position="224"/>
    </location>
</feature>
<gene>
    <name evidence="2" type="ORF">BGW36DRAFT_380963</name>
</gene>
<dbReference type="AlphaFoldDB" id="A0AAD4KPQ9"/>
<feature type="compositionally biased region" description="Low complexity" evidence="1">
    <location>
        <begin position="225"/>
        <end position="236"/>
    </location>
</feature>
<dbReference type="EMBL" id="JAJTJA010000007">
    <property type="protein sequence ID" value="KAH8696421.1"/>
    <property type="molecule type" value="Genomic_DNA"/>
</dbReference>
<feature type="region of interest" description="Disordered" evidence="1">
    <location>
        <begin position="276"/>
        <end position="388"/>
    </location>
</feature>
<reference evidence="2" key="1">
    <citation type="submission" date="2021-12" db="EMBL/GenBank/DDBJ databases">
        <title>Convergent genome expansion in fungi linked to evolution of root-endophyte symbiosis.</title>
        <authorList>
            <consortium name="DOE Joint Genome Institute"/>
            <person name="Ke Y.-H."/>
            <person name="Bonito G."/>
            <person name="Liao H.-L."/>
            <person name="Looney B."/>
            <person name="Rojas-Flechas A."/>
            <person name="Nash J."/>
            <person name="Hameed K."/>
            <person name="Schadt C."/>
            <person name="Martin F."/>
            <person name="Crous P.W."/>
            <person name="Miettinen O."/>
            <person name="Magnuson J.K."/>
            <person name="Labbe J."/>
            <person name="Jacobson D."/>
            <person name="Doktycz M.J."/>
            <person name="Veneault-Fourrey C."/>
            <person name="Kuo A."/>
            <person name="Mondo S."/>
            <person name="Calhoun S."/>
            <person name="Riley R."/>
            <person name="Ohm R."/>
            <person name="LaButti K."/>
            <person name="Andreopoulos B."/>
            <person name="Pangilinan J."/>
            <person name="Nolan M."/>
            <person name="Tritt A."/>
            <person name="Clum A."/>
            <person name="Lipzen A."/>
            <person name="Daum C."/>
            <person name="Barry K."/>
            <person name="Grigoriev I.V."/>
            <person name="Vilgalys R."/>
        </authorList>
    </citation>
    <scope>NUCLEOTIDE SEQUENCE</scope>
    <source>
        <strain evidence="2">PMI_201</strain>
    </source>
</reference>
<organism evidence="2 3">
    <name type="scientific">Talaromyces proteolyticus</name>
    <dbReference type="NCBI Taxonomy" id="1131652"/>
    <lineage>
        <taxon>Eukaryota</taxon>
        <taxon>Fungi</taxon>
        <taxon>Dikarya</taxon>
        <taxon>Ascomycota</taxon>
        <taxon>Pezizomycotina</taxon>
        <taxon>Eurotiomycetes</taxon>
        <taxon>Eurotiomycetidae</taxon>
        <taxon>Eurotiales</taxon>
        <taxon>Trichocomaceae</taxon>
        <taxon>Talaromyces</taxon>
        <taxon>Talaromyces sect. Bacilispori</taxon>
    </lineage>
</organism>
<dbReference type="Proteomes" id="UP001201262">
    <property type="component" value="Unassembled WGS sequence"/>
</dbReference>
<feature type="compositionally biased region" description="Polar residues" evidence="1">
    <location>
        <begin position="1"/>
        <end position="10"/>
    </location>
</feature>